<feature type="compositionally biased region" description="Basic and acidic residues" evidence="5">
    <location>
        <begin position="188"/>
        <end position="203"/>
    </location>
</feature>
<evidence type="ECO:0000256" key="3">
    <source>
        <dbReference type="ARBA" id="ARBA00023065"/>
    </source>
</evidence>
<keyword evidence="3" id="KW-0406">Ion transport</keyword>
<evidence type="ECO:0000256" key="1">
    <source>
        <dbReference type="ARBA" id="ARBA00005850"/>
    </source>
</evidence>
<dbReference type="NCBIfam" id="NF002565">
    <property type="entry name" value="PRK02195.1"/>
    <property type="match status" value="1"/>
</dbReference>
<feature type="region of interest" description="Disordered" evidence="5">
    <location>
        <begin position="180"/>
        <end position="203"/>
    </location>
</feature>
<dbReference type="STRING" id="869213.GCA_000517085_02446"/>
<evidence type="ECO:0000256" key="2">
    <source>
        <dbReference type="ARBA" id="ARBA00022448"/>
    </source>
</evidence>
<keyword evidence="4" id="KW-0175">Coiled coil</keyword>
<reference evidence="6 7" key="1">
    <citation type="journal article" date="2014" name="Genome Announc.">
        <title>Draft Genome Sequence of Cytophaga fermentans JCM 21142T, a Facultative Anaerobe Isolated from Marine Mud.</title>
        <authorList>
            <person name="Starns D."/>
            <person name="Oshima K."/>
            <person name="Suda W."/>
            <person name="Iino T."/>
            <person name="Yuki M."/>
            <person name="Inoue J."/>
            <person name="Kitamura K."/>
            <person name="Iida T."/>
            <person name="Darby A."/>
            <person name="Hattori M."/>
            <person name="Ohkuma M."/>
        </authorList>
    </citation>
    <scope>NUCLEOTIDE SEQUENCE [LARGE SCALE GENOMIC DNA]</scope>
    <source>
        <strain evidence="6 7">JCM 21142</strain>
    </source>
</reference>
<comment type="caution">
    <text evidence="6">The sequence shown here is derived from an EMBL/GenBank/DDBJ whole genome shotgun (WGS) entry which is preliminary data.</text>
</comment>
<dbReference type="GO" id="GO:0046961">
    <property type="term" value="F:proton-transporting ATPase activity, rotational mechanism"/>
    <property type="evidence" value="ECO:0007669"/>
    <property type="project" value="InterPro"/>
</dbReference>
<dbReference type="Gene3D" id="1.10.287.3240">
    <property type="match status" value="1"/>
</dbReference>
<keyword evidence="2" id="KW-0813">Transport</keyword>
<dbReference type="InterPro" id="IPR002699">
    <property type="entry name" value="V_ATPase_D"/>
</dbReference>
<dbReference type="AlphaFoldDB" id="W7Y8X2"/>
<dbReference type="Proteomes" id="UP000019402">
    <property type="component" value="Unassembled WGS sequence"/>
</dbReference>
<dbReference type="Pfam" id="PF01813">
    <property type="entry name" value="ATP-synt_D"/>
    <property type="match status" value="1"/>
</dbReference>
<name>W7Y8X2_9BACT</name>
<dbReference type="EMBL" id="BAMD01000054">
    <property type="protein sequence ID" value="GAF04712.1"/>
    <property type="molecule type" value="Genomic_DNA"/>
</dbReference>
<organism evidence="6 7">
    <name type="scientific">Saccharicrinis fermentans DSM 9555 = JCM 21142</name>
    <dbReference type="NCBI Taxonomy" id="869213"/>
    <lineage>
        <taxon>Bacteria</taxon>
        <taxon>Pseudomonadati</taxon>
        <taxon>Bacteroidota</taxon>
        <taxon>Bacteroidia</taxon>
        <taxon>Marinilabiliales</taxon>
        <taxon>Marinilabiliaceae</taxon>
        <taxon>Saccharicrinis</taxon>
    </lineage>
</organism>
<comment type="similarity">
    <text evidence="1">Belongs to the V-ATPase D subunit family.</text>
</comment>
<keyword evidence="7" id="KW-1185">Reference proteome</keyword>
<evidence type="ECO:0000313" key="6">
    <source>
        <dbReference type="EMBL" id="GAF04712.1"/>
    </source>
</evidence>
<evidence type="ECO:0000313" key="7">
    <source>
        <dbReference type="Proteomes" id="UP000019402"/>
    </source>
</evidence>
<feature type="coiled-coil region" evidence="4">
    <location>
        <begin position="26"/>
        <end position="60"/>
    </location>
</feature>
<evidence type="ECO:0000256" key="4">
    <source>
        <dbReference type="SAM" id="Coils"/>
    </source>
</evidence>
<dbReference type="RefSeq" id="WP_027472049.1">
    <property type="nucleotide sequence ID" value="NZ_BAMD01000054.1"/>
</dbReference>
<proteinExistence type="inferred from homology"/>
<accession>W7Y8X2</accession>
<protein>
    <submittedName>
        <fullName evidence="6">V-type ATP synthase subunit D</fullName>
    </submittedName>
</protein>
<sequence>MAVKFQYNKTSQQQMDKQLKIREKALPTLQNKEAALRIEVKRAKKRADELGHELETKMADLDKISRLWGEFDMQAISIEDVVLESKKIAGVQTPVLKDVVFKKEPFALFSKPVWFLDGVKIVEDLAKIGIEREVFMRKMQLLDVARKKTTQKVNLYEKVQIPGYKDAIRKIKRFLEDEENLSKSAQKIVKDRQQKQQEQEVES</sequence>
<dbReference type="OrthoDB" id="9806712at2"/>
<gene>
    <name evidence="6" type="ORF">JCM21142_93429</name>
</gene>
<dbReference type="eggNOG" id="COG1394">
    <property type="taxonomic scope" value="Bacteria"/>
</dbReference>
<evidence type="ECO:0000256" key="5">
    <source>
        <dbReference type="SAM" id="MobiDB-lite"/>
    </source>
</evidence>